<dbReference type="EC" id="2.4.1.-" evidence="11"/>
<keyword evidence="7" id="KW-1015">Disulfide bond</keyword>
<feature type="compositionally biased region" description="Basic and acidic residues" evidence="12">
    <location>
        <begin position="550"/>
        <end position="559"/>
    </location>
</feature>
<feature type="compositionally biased region" description="Basic and acidic residues" evidence="12">
    <location>
        <begin position="822"/>
        <end position="831"/>
    </location>
</feature>
<evidence type="ECO:0000256" key="11">
    <source>
        <dbReference type="RuleBase" id="RU361209"/>
    </source>
</evidence>
<evidence type="ECO:0000256" key="2">
    <source>
        <dbReference type="ARBA" id="ARBA00004589"/>
    </source>
</evidence>
<feature type="chain" id="PRO_5020899028" description="1,3-beta-glucanosyltransferase" evidence="11">
    <location>
        <begin position="24"/>
        <end position="1006"/>
    </location>
</feature>
<dbReference type="GO" id="GO:0005886">
    <property type="term" value="C:plasma membrane"/>
    <property type="evidence" value="ECO:0007669"/>
    <property type="project" value="UniProtKB-SubCell"/>
</dbReference>
<evidence type="ECO:0000256" key="6">
    <source>
        <dbReference type="ARBA" id="ARBA00023136"/>
    </source>
</evidence>
<feature type="domain" description="RRM" evidence="13">
    <location>
        <begin position="623"/>
        <end position="693"/>
    </location>
</feature>
<dbReference type="AlphaFoldDB" id="A0A4S4LLX3"/>
<feature type="compositionally biased region" description="Pro residues" evidence="12">
    <location>
        <begin position="913"/>
        <end position="932"/>
    </location>
</feature>
<keyword evidence="5 11" id="KW-0732">Signal</keyword>
<keyword evidence="6 11" id="KW-0472">Membrane</keyword>
<dbReference type="InterPro" id="IPR004886">
    <property type="entry name" value="Glucanosyltransferase"/>
</dbReference>
<dbReference type="Gene3D" id="3.30.70.330">
    <property type="match status" value="1"/>
</dbReference>
<keyword evidence="15" id="KW-1185">Reference proteome</keyword>
<evidence type="ECO:0000313" key="14">
    <source>
        <dbReference type="EMBL" id="THH12877.1"/>
    </source>
</evidence>
<feature type="compositionally biased region" description="Basic and acidic residues" evidence="12">
    <location>
        <begin position="864"/>
        <end position="873"/>
    </location>
</feature>
<evidence type="ECO:0000256" key="8">
    <source>
        <dbReference type="ARBA" id="ARBA00023180"/>
    </source>
</evidence>
<accession>A0A4S4LLX3</accession>
<dbReference type="PANTHER" id="PTHR31468">
    <property type="entry name" value="1,3-BETA-GLUCANOSYLTRANSFERASE GAS1"/>
    <property type="match status" value="1"/>
</dbReference>
<dbReference type="CDD" id="cd00590">
    <property type="entry name" value="RRM_SF"/>
    <property type="match status" value="1"/>
</dbReference>
<evidence type="ECO:0000259" key="13">
    <source>
        <dbReference type="PROSITE" id="PS50102"/>
    </source>
</evidence>
<feature type="compositionally biased region" description="Pro residues" evidence="12">
    <location>
        <begin position="798"/>
        <end position="808"/>
    </location>
</feature>
<keyword evidence="9 11" id="KW-0449">Lipoprotein</keyword>
<feature type="region of interest" description="Disordered" evidence="12">
    <location>
        <begin position="483"/>
        <end position="505"/>
    </location>
</feature>
<sequence length="1006" mass="107048">MFSVSRLVAAFTFSASLLSGVHAIGKVTRSGRYLYNGDGSRFYIKGVAYQEQGTISSDPNNPFLEPSNFIDPLANGTACSRDVSFLQQLGVNTIRVYSVNSIDLSLPVNGSIDRASPSWTTNLLDLYLGTINVFAKYDNVLAYNVGNEVVTAPNGTAALTFVKAAARDTKAYLKSKSISALVGYAAIDGDSSWIDPLANYMSCDPSGSNSGDSAIDLFGLNNYEWCGNSSFQQSYAGKTGDFAGYNVVAYFSEFGCNNPSPRIWTEVGALFSSQMSNIWSGGLAFSYFPAESSGGEFGMVTFSADGSTVQTSTDFNNLKTQYGQVSPPNSPSQSNAGSGTYPSCFAQNSTFLASNTLPPTPSDSACQCLENNLSCQFTPVTTNTSAIIGELLDTACSLIGGTGGNCNAIAANGTSGVYGVVSGCDPSVKLSFVMSQYYEANNRNAQACSFSGNGTVNANSPSVSAANAAASSCLASATGTFVPSAPSTTAGSSARSSGSSGSSGNASGSAGAAVALFSVDTRGLMGAAVMFAITVASAMAASPMHVERGDLQPHDKWANSDDQGGEPMGPAGDGSASNGGPVSDDRAGNDPVNTEYARSNAGGDTVSGKSGTVVYREKQIKPNKVYIGGLPENTRQEDLQSCFGKIGSISNIELKVGYGFVEFEKQEAAEESIAKYNDGFFMGNKIRVEQSNGGGRYAKYSSEPGACFKCGLMGHWARQVFCDLFASVGTHLVLAGSALIMPGRRPPPGEAHLIDRIRPVGDYLPPPPPRDYPPPPHYRDDLPPGRYPPSRDARYPYDYPPPRRPLSPPRDHRDYYPPPPPRRGDIDDYRMRGPPPPRYDSRAGYYPPDDSAGYPRGYPPPPPRDYDRYDRRQPPPAGDRFPPYPPPPAGMRPRTPPPGLPRAREEFERPPMRDYPPPPPEYRGRPITPPPSRYVDYPPRTGGSEGRYRRRSQSPPPRTSGAGYDSYPAGPSGYSAAPTGPPKVARDYPPRGGRDTAEANGSYRRP</sequence>
<keyword evidence="10" id="KW-0694">RNA-binding</keyword>
<evidence type="ECO:0000256" key="4">
    <source>
        <dbReference type="ARBA" id="ARBA00022622"/>
    </source>
</evidence>
<gene>
    <name evidence="14" type="ORF">EW146_g7282</name>
</gene>
<evidence type="ECO:0000256" key="3">
    <source>
        <dbReference type="ARBA" id="ARBA00007528"/>
    </source>
</evidence>
<feature type="compositionally biased region" description="Pro residues" evidence="12">
    <location>
        <begin position="874"/>
        <end position="900"/>
    </location>
</feature>
<comment type="function">
    <text evidence="11">Splits internally a 1,3-beta-glucan molecule and transfers the newly generated reducing end (the donor) to the non-reducing end of another 1,3-beta-glucan molecule (the acceptor) forming a 1,3-beta linkage, resulting in the elongation of 1,3-beta-glucan chains in the cell wall.</text>
</comment>
<feature type="compositionally biased region" description="Basic and acidic residues" evidence="12">
    <location>
        <begin position="777"/>
        <end position="795"/>
    </location>
</feature>
<dbReference type="InterPro" id="IPR000504">
    <property type="entry name" value="RRM_dom"/>
</dbReference>
<proteinExistence type="inferred from homology"/>
<organism evidence="14 15">
    <name type="scientific">Bondarzewia mesenterica</name>
    <dbReference type="NCBI Taxonomy" id="1095465"/>
    <lineage>
        <taxon>Eukaryota</taxon>
        <taxon>Fungi</taxon>
        <taxon>Dikarya</taxon>
        <taxon>Basidiomycota</taxon>
        <taxon>Agaricomycotina</taxon>
        <taxon>Agaricomycetes</taxon>
        <taxon>Russulales</taxon>
        <taxon>Bondarzewiaceae</taxon>
        <taxon>Bondarzewia</taxon>
    </lineage>
</organism>
<evidence type="ECO:0000256" key="7">
    <source>
        <dbReference type="ARBA" id="ARBA00023157"/>
    </source>
</evidence>
<dbReference type="SMART" id="SM00768">
    <property type="entry name" value="X8"/>
    <property type="match status" value="1"/>
</dbReference>
<name>A0A4S4LLX3_9AGAM</name>
<comment type="caution">
    <text evidence="14">The sequence shown here is derived from an EMBL/GenBank/DDBJ whole genome shotgun (WGS) entry which is preliminary data.</text>
</comment>
<evidence type="ECO:0000256" key="1">
    <source>
        <dbReference type="ARBA" id="ARBA00004196"/>
    </source>
</evidence>
<dbReference type="SUPFAM" id="SSF54928">
    <property type="entry name" value="RNA-binding domain, RBD"/>
    <property type="match status" value="1"/>
</dbReference>
<feature type="compositionally biased region" description="Basic and acidic residues" evidence="12">
    <location>
        <begin position="984"/>
        <end position="997"/>
    </location>
</feature>
<dbReference type="GO" id="GO:0098552">
    <property type="term" value="C:side of membrane"/>
    <property type="evidence" value="ECO:0007669"/>
    <property type="project" value="UniProtKB-KW"/>
</dbReference>
<feature type="compositionally biased region" description="Basic and acidic residues" evidence="12">
    <location>
        <begin position="902"/>
        <end position="912"/>
    </location>
</feature>
<protein>
    <recommendedName>
        <fullName evidence="11">1,3-beta-glucanosyltransferase</fullName>
        <ecNumber evidence="11">2.4.1.-</ecNumber>
    </recommendedName>
</protein>
<feature type="region of interest" description="Disordered" evidence="12">
    <location>
        <begin position="758"/>
        <end position="1006"/>
    </location>
</feature>
<feature type="region of interest" description="Disordered" evidence="12">
    <location>
        <begin position="550"/>
        <end position="610"/>
    </location>
</feature>
<dbReference type="GO" id="GO:0042124">
    <property type="term" value="F:1,3-beta-glucanosyltransferase activity"/>
    <property type="evidence" value="ECO:0007669"/>
    <property type="project" value="TreeGrafter"/>
</dbReference>
<dbReference type="Gene3D" id="1.20.58.1040">
    <property type="match status" value="1"/>
</dbReference>
<evidence type="ECO:0000256" key="9">
    <source>
        <dbReference type="ARBA" id="ARBA00023288"/>
    </source>
</evidence>
<dbReference type="InterPro" id="IPR035979">
    <property type="entry name" value="RBD_domain_sf"/>
</dbReference>
<dbReference type="SMART" id="SM00360">
    <property type="entry name" value="RRM"/>
    <property type="match status" value="1"/>
</dbReference>
<dbReference type="Pfam" id="PF07983">
    <property type="entry name" value="X8"/>
    <property type="match status" value="1"/>
</dbReference>
<evidence type="ECO:0000256" key="12">
    <source>
        <dbReference type="SAM" id="MobiDB-lite"/>
    </source>
</evidence>
<dbReference type="Proteomes" id="UP000310158">
    <property type="component" value="Unassembled WGS sequence"/>
</dbReference>
<keyword evidence="11" id="KW-0808">Transferase</keyword>
<comment type="similarity">
    <text evidence="3 11">Belongs to the glycosyl hydrolase 72 family.</text>
</comment>
<dbReference type="Gene3D" id="3.20.20.80">
    <property type="entry name" value="Glycosidases"/>
    <property type="match status" value="1"/>
</dbReference>
<dbReference type="Pfam" id="PF00076">
    <property type="entry name" value="RRM_1"/>
    <property type="match status" value="1"/>
</dbReference>
<dbReference type="EMBL" id="SGPL01000407">
    <property type="protein sequence ID" value="THH12877.1"/>
    <property type="molecule type" value="Genomic_DNA"/>
</dbReference>
<evidence type="ECO:0000256" key="5">
    <source>
        <dbReference type="ARBA" id="ARBA00022729"/>
    </source>
</evidence>
<reference evidence="14 15" key="1">
    <citation type="submission" date="2019-02" db="EMBL/GenBank/DDBJ databases">
        <title>Genome sequencing of the rare red list fungi Bondarzewia mesenterica.</title>
        <authorList>
            <person name="Buettner E."/>
            <person name="Kellner H."/>
        </authorList>
    </citation>
    <scope>NUCLEOTIDE SEQUENCE [LARGE SCALE GENOMIC DNA]</scope>
    <source>
        <strain evidence="14 15">DSM 108281</strain>
    </source>
</reference>
<evidence type="ECO:0000256" key="10">
    <source>
        <dbReference type="PROSITE-ProRule" id="PRU00176"/>
    </source>
</evidence>
<feature type="compositionally biased region" description="Low complexity" evidence="12">
    <location>
        <begin position="484"/>
        <end position="505"/>
    </location>
</feature>
<dbReference type="Pfam" id="PF03198">
    <property type="entry name" value="Glyco_hydro_72"/>
    <property type="match status" value="2"/>
</dbReference>
<dbReference type="InterPro" id="IPR012946">
    <property type="entry name" value="X8"/>
</dbReference>
<dbReference type="OrthoDB" id="421038at2759"/>
<evidence type="ECO:0000313" key="15">
    <source>
        <dbReference type="Proteomes" id="UP000310158"/>
    </source>
</evidence>
<keyword evidence="4 11" id="KW-0336">GPI-anchor</keyword>
<dbReference type="PANTHER" id="PTHR31468:SF2">
    <property type="entry name" value="1,3-BETA-GLUCANOSYLTRANSFERASE GAS1"/>
    <property type="match status" value="1"/>
</dbReference>
<dbReference type="InterPro" id="IPR017853">
    <property type="entry name" value="GH"/>
</dbReference>
<dbReference type="InterPro" id="IPR012677">
    <property type="entry name" value="Nucleotide-bd_a/b_plait_sf"/>
</dbReference>
<dbReference type="SUPFAM" id="SSF51445">
    <property type="entry name" value="(Trans)glycosidases"/>
    <property type="match status" value="1"/>
</dbReference>
<feature type="compositionally biased region" description="Pro residues" evidence="12">
    <location>
        <begin position="764"/>
        <end position="776"/>
    </location>
</feature>
<comment type="subcellular location">
    <subcellularLocation>
        <location evidence="1">Cell envelope</location>
    </subcellularLocation>
    <subcellularLocation>
        <location evidence="11">Cell membrane</location>
        <topology evidence="11">Lipid-anchor</topology>
        <topology evidence="11">GPI-anchor</topology>
    </subcellularLocation>
    <subcellularLocation>
        <location evidence="2">Membrane</location>
        <topology evidence="2">Lipid-anchor</topology>
        <topology evidence="2">GPI-anchor</topology>
    </subcellularLocation>
</comment>
<dbReference type="GO" id="GO:0071970">
    <property type="term" value="P:fungal-type cell wall (1-&gt;3)-beta-D-glucan biosynthetic process"/>
    <property type="evidence" value="ECO:0007669"/>
    <property type="project" value="TreeGrafter"/>
</dbReference>
<dbReference type="GO" id="GO:0031505">
    <property type="term" value="P:fungal-type cell wall organization"/>
    <property type="evidence" value="ECO:0007669"/>
    <property type="project" value="TreeGrafter"/>
</dbReference>
<dbReference type="PROSITE" id="PS50102">
    <property type="entry name" value="RRM"/>
    <property type="match status" value="1"/>
</dbReference>
<dbReference type="GO" id="GO:0003723">
    <property type="term" value="F:RNA binding"/>
    <property type="evidence" value="ECO:0007669"/>
    <property type="project" value="UniProtKB-UniRule"/>
</dbReference>
<feature type="signal peptide" evidence="11">
    <location>
        <begin position="1"/>
        <end position="23"/>
    </location>
</feature>
<keyword evidence="8" id="KW-0325">Glycoprotein</keyword>